<dbReference type="OrthoDB" id="2286797at2759"/>
<evidence type="ECO:0000313" key="4">
    <source>
        <dbReference type="Proteomes" id="UP000093000"/>
    </source>
</evidence>
<gene>
    <name evidence="3" type="ORF">A0J61_02295</name>
</gene>
<feature type="region of interest" description="Disordered" evidence="1">
    <location>
        <begin position="305"/>
        <end position="330"/>
    </location>
</feature>
<keyword evidence="2" id="KW-0812">Transmembrane</keyword>
<feature type="compositionally biased region" description="Polar residues" evidence="1">
    <location>
        <begin position="305"/>
        <end position="323"/>
    </location>
</feature>
<feature type="transmembrane region" description="Helical" evidence="2">
    <location>
        <begin position="12"/>
        <end position="36"/>
    </location>
</feature>
<evidence type="ECO:0000256" key="1">
    <source>
        <dbReference type="SAM" id="MobiDB-lite"/>
    </source>
</evidence>
<dbReference type="InParanoid" id="A0A1C7NKK9"/>
<proteinExistence type="predicted"/>
<feature type="transmembrane region" description="Helical" evidence="2">
    <location>
        <begin position="152"/>
        <end position="174"/>
    </location>
</feature>
<sequence>MSRAHKESAIHMLLIMIIQWTSLAVIILNATALYSLKSSEKSTQGLVSQQGGLIDYILVVLGSSSFIIATSFLFYHLHLYLQKINEPHQGFSPPRTSSAVEIIFSVVFIVVWTAVVSLILTYSKDSSSHCKFYDDVDNPTRNDVCKLFDTTMILAFTVIGSWALVLLAMLFFLIRSPLPPTTIFTIQAPHQTPTIITTSTPSITSQPSRSFYLNQQSNKINPTSVDEGLCIDSFAYDSQIISPKSSSLKLLMSSRASEEGHLSKLPSFYINGDNSRFAQSSMLYQPCSKSPSSLSIEIFNHNNQKMMPPSLNSTNSPSQNSRTDTPESSVISSSVSPEIVSINLDTLPVIQVGTLSHIDISFLAQLSQE</sequence>
<feature type="transmembrane region" description="Helical" evidence="2">
    <location>
        <begin position="56"/>
        <end position="81"/>
    </location>
</feature>
<reference evidence="3 4" key="1">
    <citation type="submission" date="2016-03" db="EMBL/GenBank/DDBJ databases">
        <title>Choanephora cucurbitarum.</title>
        <authorList>
            <person name="Min B."/>
            <person name="Park H."/>
            <person name="Park J.-H."/>
            <person name="Shin H.-D."/>
            <person name="Choi I.-G."/>
        </authorList>
    </citation>
    <scope>NUCLEOTIDE SEQUENCE [LARGE SCALE GENOMIC DNA]</scope>
    <source>
        <strain evidence="3 4">KUS-F28377</strain>
    </source>
</reference>
<evidence type="ECO:0000313" key="3">
    <source>
        <dbReference type="EMBL" id="OBZ89662.1"/>
    </source>
</evidence>
<feature type="transmembrane region" description="Helical" evidence="2">
    <location>
        <begin position="102"/>
        <end position="122"/>
    </location>
</feature>
<dbReference type="AlphaFoldDB" id="A0A1C7NKK9"/>
<keyword evidence="2" id="KW-0472">Membrane</keyword>
<name>A0A1C7NKK9_9FUNG</name>
<dbReference type="EMBL" id="LUGH01000084">
    <property type="protein sequence ID" value="OBZ89662.1"/>
    <property type="molecule type" value="Genomic_DNA"/>
</dbReference>
<protein>
    <submittedName>
        <fullName evidence="3">Uncharacterized protein</fullName>
    </submittedName>
</protein>
<keyword evidence="2" id="KW-1133">Transmembrane helix</keyword>
<evidence type="ECO:0000256" key="2">
    <source>
        <dbReference type="SAM" id="Phobius"/>
    </source>
</evidence>
<accession>A0A1C7NKK9</accession>
<keyword evidence="4" id="KW-1185">Reference proteome</keyword>
<comment type="caution">
    <text evidence="3">The sequence shown here is derived from an EMBL/GenBank/DDBJ whole genome shotgun (WGS) entry which is preliminary data.</text>
</comment>
<dbReference type="Proteomes" id="UP000093000">
    <property type="component" value="Unassembled WGS sequence"/>
</dbReference>
<organism evidence="3 4">
    <name type="scientific">Choanephora cucurbitarum</name>
    <dbReference type="NCBI Taxonomy" id="101091"/>
    <lineage>
        <taxon>Eukaryota</taxon>
        <taxon>Fungi</taxon>
        <taxon>Fungi incertae sedis</taxon>
        <taxon>Mucoromycota</taxon>
        <taxon>Mucoromycotina</taxon>
        <taxon>Mucoromycetes</taxon>
        <taxon>Mucorales</taxon>
        <taxon>Mucorineae</taxon>
        <taxon>Choanephoraceae</taxon>
        <taxon>Choanephoroideae</taxon>
        <taxon>Choanephora</taxon>
    </lineage>
</organism>